<dbReference type="Proteomes" id="UP000016666">
    <property type="component" value="Chromosome 9"/>
</dbReference>
<dbReference type="AlphaFoldDB" id="A0A493T139"/>
<keyword evidence="1" id="KW-0472">Membrane</keyword>
<protein>
    <submittedName>
        <fullName evidence="2">Uncharacterized protein</fullName>
    </submittedName>
</protein>
<reference evidence="2" key="2">
    <citation type="submission" date="2025-08" db="UniProtKB">
        <authorList>
            <consortium name="Ensembl"/>
        </authorList>
    </citation>
    <scope>IDENTIFICATION</scope>
</reference>
<evidence type="ECO:0000313" key="2">
    <source>
        <dbReference type="Ensembl" id="ENSAPLP00000019582.1"/>
    </source>
</evidence>
<dbReference type="Ensembl" id="ENSAPLT00000029439.1">
    <property type="protein sequence ID" value="ENSAPLP00000019582.1"/>
    <property type="gene ID" value="ENSAPLG00000019073.1"/>
</dbReference>
<reference evidence="2 3" key="1">
    <citation type="submission" date="2017-10" db="EMBL/GenBank/DDBJ databases">
        <title>A new Pekin duck reference genome.</title>
        <authorList>
            <person name="Hou Z.-C."/>
            <person name="Zhou Z.-K."/>
            <person name="Zhu F."/>
            <person name="Hou S.-S."/>
        </authorList>
    </citation>
    <scope>NUCLEOTIDE SEQUENCE [LARGE SCALE GENOMIC DNA]</scope>
</reference>
<keyword evidence="1" id="KW-1133">Transmembrane helix</keyword>
<feature type="transmembrane region" description="Helical" evidence="1">
    <location>
        <begin position="7"/>
        <end position="26"/>
    </location>
</feature>
<accession>A0A493T139</accession>
<evidence type="ECO:0000313" key="3">
    <source>
        <dbReference type="Proteomes" id="UP000016666"/>
    </source>
</evidence>
<name>A0A493T139_ANAPP</name>
<keyword evidence="3" id="KW-1185">Reference proteome</keyword>
<proteinExistence type="predicted"/>
<reference evidence="2" key="3">
    <citation type="submission" date="2025-09" db="UniProtKB">
        <authorList>
            <consortium name="Ensembl"/>
        </authorList>
    </citation>
    <scope>IDENTIFICATION</scope>
</reference>
<organism evidence="2 3">
    <name type="scientific">Anas platyrhynchos platyrhynchos</name>
    <name type="common">Northern mallard</name>
    <dbReference type="NCBI Taxonomy" id="8840"/>
    <lineage>
        <taxon>Eukaryota</taxon>
        <taxon>Metazoa</taxon>
        <taxon>Chordata</taxon>
        <taxon>Craniata</taxon>
        <taxon>Vertebrata</taxon>
        <taxon>Euteleostomi</taxon>
        <taxon>Archelosauria</taxon>
        <taxon>Archosauria</taxon>
        <taxon>Dinosauria</taxon>
        <taxon>Saurischia</taxon>
        <taxon>Theropoda</taxon>
        <taxon>Coelurosauria</taxon>
        <taxon>Aves</taxon>
        <taxon>Neognathae</taxon>
        <taxon>Galloanserae</taxon>
        <taxon>Anseriformes</taxon>
        <taxon>Anatidae</taxon>
        <taxon>Anatinae</taxon>
        <taxon>Anas</taxon>
    </lineage>
</organism>
<sequence>VRSSSNMGAKLLCFCLASALVSYYIYTPIPENIEEGWKVMLVTSLFRTVGHAQEDFFCLYVCF</sequence>
<keyword evidence="1" id="KW-0812">Transmembrane</keyword>
<evidence type="ECO:0000256" key="1">
    <source>
        <dbReference type="SAM" id="Phobius"/>
    </source>
</evidence>
<dbReference type="STRING" id="8840.ENSAPLP00000019582"/>